<feature type="binding site" evidence="4">
    <location>
        <begin position="199"/>
        <end position="206"/>
    </location>
    <ligand>
        <name>NAD(+)</name>
        <dbReference type="ChEBI" id="CHEBI:57540"/>
    </ligand>
</feature>
<evidence type="ECO:0000256" key="2">
    <source>
        <dbReference type="ARBA" id="ARBA00022630"/>
    </source>
</evidence>
<dbReference type="Gene3D" id="3.30.390.30">
    <property type="match status" value="1"/>
</dbReference>
<keyword evidence="4" id="KW-0547">Nucleotide-binding</keyword>
<keyword evidence="4" id="KW-0520">NAD</keyword>
<dbReference type="InterPro" id="IPR023753">
    <property type="entry name" value="FAD/NAD-binding_dom"/>
</dbReference>
<dbReference type="GO" id="GO:0050660">
    <property type="term" value="F:flavin adenine dinucleotide binding"/>
    <property type="evidence" value="ECO:0007669"/>
    <property type="project" value="TreeGrafter"/>
</dbReference>
<dbReference type="PRINTS" id="PR00368">
    <property type="entry name" value="FADPNR"/>
</dbReference>
<dbReference type="EMBL" id="QEFB01000004">
    <property type="protein sequence ID" value="PWC07488.1"/>
    <property type="molecule type" value="Genomic_DNA"/>
</dbReference>
<evidence type="ECO:0000256" key="1">
    <source>
        <dbReference type="ARBA" id="ARBA00007532"/>
    </source>
</evidence>
<dbReference type="Pfam" id="PF07992">
    <property type="entry name" value="Pyr_redox_2"/>
    <property type="match status" value="1"/>
</dbReference>
<dbReference type="Pfam" id="PF02852">
    <property type="entry name" value="Pyr_redox_dim"/>
    <property type="match status" value="1"/>
</dbReference>
<dbReference type="PANTHER" id="PTHR43014:SF1">
    <property type="entry name" value="NAD(P)H DEHYDROGENASE (QUINONE)"/>
    <property type="match status" value="1"/>
</dbReference>
<dbReference type="NCBIfam" id="NF005883">
    <property type="entry name" value="PRK07845.1"/>
    <property type="match status" value="1"/>
</dbReference>
<evidence type="ECO:0000259" key="6">
    <source>
        <dbReference type="Pfam" id="PF07992"/>
    </source>
</evidence>
<dbReference type="AlphaFoldDB" id="A0A2U1TF10"/>
<accession>A0A2U1TF10</accession>
<organism evidence="7 8">
    <name type="scientific">Mycetocola zhujimingii</name>
    <dbReference type="NCBI Taxonomy" id="2079792"/>
    <lineage>
        <taxon>Bacteria</taxon>
        <taxon>Bacillati</taxon>
        <taxon>Actinomycetota</taxon>
        <taxon>Actinomycetes</taxon>
        <taxon>Micrococcales</taxon>
        <taxon>Microbacteriaceae</taxon>
        <taxon>Mycetocola</taxon>
    </lineage>
</organism>
<dbReference type="InterPro" id="IPR016156">
    <property type="entry name" value="FAD/NAD-linked_Rdtase_dimer_sf"/>
</dbReference>
<dbReference type="InterPro" id="IPR001100">
    <property type="entry name" value="Pyr_nuc-diS_OxRdtase"/>
</dbReference>
<feature type="binding site" evidence="4">
    <location>
        <position position="55"/>
    </location>
    <ligand>
        <name>FAD</name>
        <dbReference type="ChEBI" id="CHEBI:57692"/>
    </ligand>
</feature>
<name>A0A2U1TF10_9MICO</name>
<dbReference type="OrthoDB" id="4678789at2"/>
<evidence type="ECO:0000256" key="4">
    <source>
        <dbReference type="PIRSR" id="PIRSR000350-3"/>
    </source>
</evidence>
<gene>
    <name evidence="7" type="ORF">DF223_05415</name>
</gene>
<protein>
    <submittedName>
        <fullName evidence="7">NAD(P)H-quinone dehydrogenase</fullName>
    </submittedName>
</protein>
<comment type="cofactor">
    <cofactor evidence="4">
        <name>FAD</name>
        <dbReference type="ChEBI" id="CHEBI:57692"/>
    </cofactor>
    <text evidence="4">Binds 1 FAD per subunit.</text>
</comment>
<dbReference type="SUPFAM" id="SSF51905">
    <property type="entry name" value="FAD/NAD(P)-binding domain"/>
    <property type="match status" value="1"/>
</dbReference>
<feature type="domain" description="FAD/NAD(P)-binding" evidence="6">
    <location>
        <begin position="10"/>
        <end position="342"/>
    </location>
</feature>
<dbReference type="Gene3D" id="3.50.50.60">
    <property type="entry name" value="FAD/NAD(P)-binding domain"/>
    <property type="match status" value="2"/>
</dbReference>
<feature type="domain" description="Pyridine nucleotide-disulphide oxidoreductase dimerisation" evidence="5">
    <location>
        <begin position="363"/>
        <end position="470"/>
    </location>
</feature>
<dbReference type="PRINTS" id="PR00411">
    <property type="entry name" value="PNDRDTASEI"/>
</dbReference>
<dbReference type="PIRSF" id="PIRSF000350">
    <property type="entry name" value="Mercury_reductase_MerA"/>
    <property type="match status" value="1"/>
</dbReference>
<feature type="binding site" evidence="4">
    <location>
        <position position="129"/>
    </location>
    <ligand>
        <name>FAD</name>
        <dbReference type="ChEBI" id="CHEBI:57692"/>
    </ligand>
</feature>
<dbReference type="InterPro" id="IPR036188">
    <property type="entry name" value="FAD/NAD-bd_sf"/>
</dbReference>
<comment type="caution">
    <text evidence="7">The sequence shown here is derived from an EMBL/GenBank/DDBJ whole genome shotgun (WGS) entry which is preliminary data.</text>
</comment>
<evidence type="ECO:0000313" key="8">
    <source>
        <dbReference type="Proteomes" id="UP000244962"/>
    </source>
</evidence>
<evidence type="ECO:0000259" key="5">
    <source>
        <dbReference type="Pfam" id="PF02852"/>
    </source>
</evidence>
<feature type="binding site" evidence="4">
    <location>
        <position position="327"/>
    </location>
    <ligand>
        <name>FAD</name>
        <dbReference type="ChEBI" id="CHEBI:57692"/>
    </ligand>
</feature>
<dbReference type="InterPro" id="IPR004099">
    <property type="entry name" value="Pyr_nucl-diS_OxRdtase_dimer"/>
</dbReference>
<sequence>MTYEFERKQRIAVLGGGPGGYDAAMAGAQLGADVTLIERTGVGGAAVITDVVPSKSLIATAEATNAVRSASDLGVQFFSRNDAGKAVKPEVTVNLAAVNKRLLSLSRQQSEDMRANLEQAGVRIVQGDGRLDGRDAIIVSTEGGGRGTDFDRIEADTIVVSVGGSPRQLPSAMPDGERILSWTQLYNLKASPEHLIVVGSGVTGAEFASAYRALGSEVTLISSRDQVLPGEDVDAAAVIEKVFKRNGMTVLNKSRAESVVRTENGVVATLSDGRTVEGSHCLMAVGAIPNTAGIGLEEAGVQMNEAGYIRVNRVARTSVPNIYAAGDCTNFMPLASVASMQGRAAIFHAMGDAVNPTELRNVAANIFTQPEIATVGWTQKQIEEGLAQGEIYKLPLSRNPRAKMQGIKDGFVKLFARTGSGTVIGGVIVAPNASELIFPLAIAVEHRLNVDEIARAFAVYPSLSGSITDAAKAMHIVH</sequence>
<proteinExistence type="inferred from homology"/>
<dbReference type="RefSeq" id="WP_108390358.1">
    <property type="nucleotide sequence ID" value="NZ_CP026949.1"/>
</dbReference>
<keyword evidence="3 4" id="KW-0274">FAD</keyword>
<dbReference type="Proteomes" id="UP000244962">
    <property type="component" value="Unassembled WGS sequence"/>
</dbReference>
<dbReference type="GO" id="GO:0003955">
    <property type="term" value="F:NAD(P)H dehydrogenase (quinone) activity"/>
    <property type="evidence" value="ECO:0007669"/>
    <property type="project" value="TreeGrafter"/>
</dbReference>
<dbReference type="SUPFAM" id="SSF55424">
    <property type="entry name" value="FAD/NAD-linked reductases, dimerisation (C-terminal) domain"/>
    <property type="match status" value="1"/>
</dbReference>
<keyword evidence="2" id="KW-0285">Flavoprotein</keyword>
<dbReference type="KEGG" id="myl:C3E77_03485"/>
<keyword evidence="8" id="KW-1185">Reference proteome</keyword>
<dbReference type="PANTHER" id="PTHR43014">
    <property type="entry name" value="MERCURIC REDUCTASE"/>
    <property type="match status" value="1"/>
</dbReference>
<evidence type="ECO:0000256" key="3">
    <source>
        <dbReference type="ARBA" id="ARBA00022827"/>
    </source>
</evidence>
<reference evidence="8" key="1">
    <citation type="submission" date="2018-04" db="EMBL/GenBank/DDBJ databases">
        <authorList>
            <person name="Liu S."/>
            <person name="Wang Z."/>
            <person name="Li J."/>
        </authorList>
    </citation>
    <scope>NUCLEOTIDE SEQUENCE [LARGE SCALE GENOMIC DNA]</scope>
    <source>
        <strain evidence="8">622</strain>
    </source>
</reference>
<comment type="similarity">
    <text evidence="1">Belongs to the class-I pyridine nucleotide-disulfide oxidoreductase family.</text>
</comment>
<evidence type="ECO:0000313" key="7">
    <source>
        <dbReference type="EMBL" id="PWC07488.1"/>
    </source>
</evidence>
<feature type="binding site" evidence="4">
    <location>
        <position position="286"/>
    </location>
    <ligand>
        <name>NAD(+)</name>
        <dbReference type="ChEBI" id="CHEBI:57540"/>
    </ligand>
</feature>